<name>A0ABW2UPT3_9BACI</name>
<evidence type="ECO:0000256" key="1">
    <source>
        <dbReference type="SAM" id="Phobius"/>
    </source>
</evidence>
<feature type="transmembrane region" description="Helical" evidence="1">
    <location>
        <begin position="57"/>
        <end position="78"/>
    </location>
</feature>
<organism evidence="2 3">
    <name type="scientific">Lentibacillus kimchii</name>
    <dbReference type="NCBI Taxonomy" id="1542911"/>
    <lineage>
        <taxon>Bacteria</taxon>
        <taxon>Bacillati</taxon>
        <taxon>Bacillota</taxon>
        <taxon>Bacilli</taxon>
        <taxon>Bacillales</taxon>
        <taxon>Bacillaceae</taxon>
        <taxon>Lentibacillus</taxon>
    </lineage>
</organism>
<reference evidence="3" key="1">
    <citation type="journal article" date="2019" name="Int. J. Syst. Evol. Microbiol.">
        <title>The Global Catalogue of Microorganisms (GCM) 10K type strain sequencing project: providing services to taxonomists for standard genome sequencing and annotation.</title>
        <authorList>
            <consortium name="The Broad Institute Genomics Platform"/>
            <consortium name="The Broad Institute Genome Sequencing Center for Infectious Disease"/>
            <person name="Wu L."/>
            <person name="Ma J."/>
        </authorList>
    </citation>
    <scope>NUCLEOTIDE SEQUENCE [LARGE SCALE GENOMIC DNA]</scope>
    <source>
        <strain evidence="3">JCM 30234</strain>
    </source>
</reference>
<accession>A0ABW2UPT3</accession>
<dbReference type="RefSeq" id="WP_382357403.1">
    <property type="nucleotide sequence ID" value="NZ_JBHTGR010000002.1"/>
</dbReference>
<dbReference type="Proteomes" id="UP001596620">
    <property type="component" value="Unassembled WGS sequence"/>
</dbReference>
<evidence type="ECO:0000313" key="2">
    <source>
        <dbReference type="EMBL" id="MFC7745924.1"/>
    </source>
</evidence>
<protein>
    <submittedName>
        <fullName evidence="2">Uncharacterized protein</fullName>
    </submittedName>
</protein>
<keyword evidence="1" id="KW-1133">Transmembrane helix</keyword>
<gene>
    <name evidence="2" type="ORF">ACFQU8_01530</name>
</gene>
<sequence length="113" mass="12632">MEADKTALLNRKKGVFSMNGQMKKVRWLSYSALVLSILPIPLYMAVLYSVFNWDIDAALFFIVTLMILAFLLALIGLFKKTENKLIAALALVMTLSDGFFIGLILIVSDMVQP</sequence>
<keyword evidence="3" id="KW-1185">Reference proteome</keyword>
<dbReference type="EMBL" id="JBHTGR010000002">
    <property type="protein sequence ID" value="MFC7745924.1"/>
    <property type="molecule type" value="Genomic_DNA"/>
</dbReference>
<proteinExistence type="predicted"/>
<evidence type="ECO:0000313" key="3">
    <source>
        <dbReference type="Proteomes" id="UP001596620"/>
    </source>
</evidence>
<comment type="caution">
    <text evidence="2">The sequence shown here is derived from an EMBL/GenBank/DDBJ whole genome shotgun (WGS) entry which is preliminary data.</text>
</comment>
<feature type="transmembrane region" description="Helical" evidence="1">
    <location>
        <begin position="27"/>
        <end position="51"/>
    </location>
</feature>
<keyword evidence="1" id="KW-0472">Membrane</keyword>
<feature type="transmembrane region" description="Helical" evidence="1">
    <location>
        <begin position="85"/>
        <end position="107"/>
    </location>
</feature>
<keyword evidence="1" id="KW-0812">Transmembrane</keyword>